<keyword evidence="3" id="KW-1185">Reference proteome</keyword>
<comment type="caution">
    <text evidence="2">The sequence shown here is derived from an EMBL/GenBank/DDBJ whole genome shotgun (WGS) entry which is preliminary data.</text>
</comment>
<dbReference type="InterPro" id="IPR036844">
    <property type="entry name" value="Hint_dom_sf"/>
</dbReference>
<gene>
    <name evidence="2" type="ORF">E6C55_33275</name>
</gene>
<feature type="non-terminal residue" evidence="2">
    <location>
        <position position="1"/>
    </location>
</feature>
<protein>
    <recommendedName>
        <fullName evidence="1">Hedgehog/Intein (Hint) domain-containing protein</fullName>
    </recommendedName>
</protein>
<feature type="non-terminal residue" evidence="2">
    <location>
        <position position="221"/>
    </location>
</feature>
<reference evidence="2 3" key="1">
    <citation type="submission" date="2019-04" db="EMBL/GenBank/DDBJ databases">
        <title>Cohnella sp. nov. isolated from preserved vegetables.</title>
        <authorList>
            <person name="Lin S.-Y."/>
            <person name="Hung M.-H."/>
            <person name="Young C.-C."/>
        </authorList>
    </citation>
    <scope>NUCLEOTIDE SEQUENCE [LARGE SCALE GENOMIC DNA]</scope>
    <source>
        <strain evidence="2 3">CC-MHH1044</strain>
    </source>
</reference>
<dbReference type="OrthoDB" id="2666939at2"/>
<evidence type="ECO:0000313" key="2">
    <source>
        <dbReference type="EMBL" id="THF72291.1"/>
    </source>
</evidence>
<organism evidence="2 3">
    <name type="scientific">Cohnella fermenti</name>
    <dbReference type="NCBI Taxonomy" id="2565925"/>
    <lineage>
        <taxon>Bacteria</taxon>
        <taxon>Bacillati</taxon>
        <taxon>Bacillota</taxon>
        <taxon>Bacilli</taxon>
        <taxon>Bacillales</taxon>
        <taxon>Paenibacillaceae</taxon>
        <taxon>Cohnella</taxon>
    </lineage>
</organism>
<dbReference type="InterPro" id="IPR028992">
    <property type="entry name" value="Hedgehog/Intein_dom"/>
</dbReference>
<dbReference type="CDD" id="cd00081">
    <property type="entry name" value="Hint"/>
    <property type="match status" value="1"/>
</dbReference>
<dbReference type="Proteomes" id="UP000310636">
    <property type="component" value="Unassembled WGS sequence"/>
</dbReference>
<evidence type="ECO:0000259" key="1">
    <source>
        <dbReference type="Pfam" id="PF13403"/>
    </source>
</evidence>
<feature type="domain" description="Hedgehog/Intein (Hint)" evidence="1">
    <location>
        <begin position="179"/>
        <end position="215"/>
    </location>
</feature>
<dbReference type="Gene3D" id="2.170.16.10">
    <property type="entry name" value="Hedgehog/Intein (Hint) domain"/>
    <property type="match status" value="1"/>
</dbReference>
<evidence type="ECO:0000313" key="3">
    <source>
        <dbReference type="Proteomes" id="UP000310636"/>
    </source>
</evidence>
<proteinExistence type="predicted"/>
<name>A0A4S4BES9_9BACL</name>
<sequence length="221" mass="24681">GSRKRFVDNLEDASNGAIDRSQAAMIMLLTAHMDNEYGDYLWRNFSGSFPSLGREMEYLMYEVMDSGRNEISAKNLSLIQKLYQDTYENSTSEDYETFMDEIAQAQTGGMKDVAEAFYSMQTLFYYQYVAQTYQNEVFNTILAQMEASLGAIAGFSYSRGKVTVTPRSSAKGSLAQCSCFVAGTKVMTDEGEKNIEDIEVGDKVLSKDETTGEVAYKEVTA</sequence>
<dbReference type="AlphaFoldDB" id="A0A4S4BES9"/>
<dbReference type="RefSeq" id="WP_136374122.1">
    <property type="nucleotide sequence ID" value="NZ_SSOB01000120.1"/>
</dbReference>
<dbReference type="EMBL" id="SSOB01000120">
    <property type="protein sequence ID" value="THF72291.1"/>
    <property type="molecule type" value="Genomic_DNA"/>
</dbReference>
<accession>A0A4S4BES9</accession>
<dbReference type="SUPFAM" id="SSF51294">
    <property type="entry name" value="Hedgehog/intein (Hint) domain"/>
    <property type="match status" value="1"/>
</dbReference>
<dbReference type="Pfam" id="PF13403">
    <property type="entry name" value="Hint_2"/>
    <property type="match status" value="1"/>
</dbReference>